<dbReference type="Pfam" id="PF03770">
    <property type="entry name" value="IPK"/>
    <property type="match status" value="1"/>
</dbReference>
<dbReference type="AlphaFoldDB" id="A0A6C0E5T4"/>
<name>A0A6C0E5T4_9ZZZZ</name>
<dbReference type="Gene3D" id="3.30.470.160">
    <property type="entry name" value="Inositol polyphosphate kinase"/>
    <property type="match status" value="1"/>
</dbReference>
<keyword evidence="1" id="KW-0808">Transferase</keyword>
<dbReference type="GO" id="GO:0032958">
    <property type="term" value="P:inositol phosphate biosynthetic process"/>
    <property type="evidence" value="ECO:0007669"/>
    <property type="project" value="InterPro"/>
</dbReference>
<organism evidence="3">
    <name type="scientific">viral metagenome</name>
    <dbReference type="NCBI Taxonomy" id="1070528"/>
    <lineage>
        <taxon>unclassified sequences</taxon>
        <taxon>metagenomes</taxon>
        <taxon>organismal metagenomes</taxon>
    </lineage>
</organism>
<protein>
    <recommendedName>
        <fullName evidence="4">Kinase</fullName>
    </recommendedName>
</protein>
<dbReference type="InterPro" id="IPR038286">
    <property type="entry name" value="IPK_sf"/>
</dbReference>
<dbReference type="SUPFAM" id="SSF56104">
    <property type="entry name" value="SAICAR synthase-like"/>
    <property type="match status" value="1"/>
</dbReference>
<evidence type="ECO:0000313" key="3">
    <source>
        <dbReference type="EMBL" id="QHT24526.1"/>
    </source>
</evidence>
<dbReference type="EMBL" id="MN739746">
    <property type="protein sequence ID" value="QHT24526.1"/>
    <property type="molecule type" value="Genomic_DNA"/>
</dbReference>
<keyword evidence="2" id="KW-0418">Kinase</keyword>
<sequence>MDQIKQCEFEKINTCQGKNSGGHVGTIHSIPNGYCAKLDGPGSREFDFYKDHNEKGFKPLDKFITEFDGYCVDKKLKNKYVVIKNVKDKFEKAWEMDIKIGLRSANRYELRDRMGVLTRGLKKYYHNLLDNYFSITGTYGFRVENFSRDKKYQYLNSKNMQPGHVFRIYFQYDTTGKILKNFIKKIEDFYDIIMEDGFEPYFMIGSSLLFVYDKNNAANGNYNVDIIMIDFNHSSIVDISNFTPRNKHFLYVNEYRYGVLTIIKELKHYFIDINPNKSLFTRKPQNSQKVSKKKKDKDYIINGIKMHNKKFTVKKRF</sequence>
<dbReference type="InterPro" id="IPR005522">
    <property type="entry name" value="IPK"/>
</dbReference>
<evidence type="ECO:0000256" key="1">
    <source>
        <dbReference type="ARBA" id="ARBA00022679"/>
    </source>
</evidence>
<dbReference type="PANTHER" id="PTHR12400:SF21">
    <property type="entry name" value="KINASE"/>
    <property type="match status" value="1"/>
</dbReference>
<accession>A0A6C0E5T4</accession>
<evidence type="ECO:0008006" key="4">
    <source>
        <dbReference type="Google" id="ProtNLM"/>
    </source>
</evidence>
<reference evidence="3" key="1">
    <citation type="journal article" date="2020" name="Nature">
        <title>Giant virus diversity and host interactions through global metagenomics.</title>
        <authorList>
            <person name="Schulz F."/>
            <person name="Roux S."/>
            <person name="Paez-Espino D."/>
            <person name="Jungbluth S."/>
            <person name="Walsh D.A."/>
            <person name="Denef V.J."/>
            <person name="McMahon K.D."/>
            <person name="Konstantinidis K.T."/>
            <person name="Eloe-Fadrosh E.A."/>
            <person name="Kyrpides N.C."/>
            <person name="Woyke T."/>
        </authorList>
    </citation>
    <scope>NUCLEOTIDE SEQUENCE</scope>
    <source>
        <strain evidence="3">GVMAG-M-3300023179-150</strain>
    </source>
</reference>
<evidence type="ECO:0000256" key="2">
    <source>
        <dbReference type="ARBA" id="ARBA00022777"/>
    </source>
</evidence>
<dbReference type="GO" id="GO:0016301">
    <property type="term" value="F:kinase activity"/>
    <property type="evidence" value="ECO:0007669"/>
    <property type="project" value="UniProtKB-KW"/>
</dbReference>
<dbReference type="GO" id="GO:0005737">
    <property type="term" value="C:cytoplasm"/>
    <property type="evidence" value="ECO:0007669"/>
    <property type="project" value="TreeGrafter"/>
</dbReference>
<proteinExistence type="predicted"/>
<dbReference type="PANTHER" id="PTHR12400">
    <property type="entry name" value="INOSITOL POLYPHOSPHATE KINASE"/>
    <property type="match status" value="1"/>
</dbReference>
<dbReference type="GO" id="GO:0005634">
    <property type="term" value="C:nucleus"/>
    <property type="evidence" value="ECO:0007669"/>
    <property type="project" value="TreeGrafter"/>
</dbReference>